<dbReference type="Gene3D" id="3.40.630.30">
    <property type="match status" value="1"/>
</dbReference>
<dbReference type="AlphaFoldDB" id="A0AAE0J6Q9"/>
<dbReference type="PROSITE" id="PS51186">
    <property type="entry name" value="GNAT"/>
    <property type="match status" value="1"/>
</dbReference>
<keyword evidence="3" id="KW-1185">Reference proteome</keyword>
<dbReference type="EMBL" id="JAUEPO010000001">
    <property type="protein sequence ID" value="KAK3337251.1"/>
    <property type="molecule type" value="Genomic_DNA"/>
</dbReference>
<evidence type="ECO:0000259" key="1">
    <source>
        <dbReference type="PROSITE" id="PS51186"/>
    </source>
</evidence>
<protein>
    <submittedName>
        <fullName evidence="2">Acyl-CoA N-acyltransferase</fullName>
    </submittedName>
</protein>
<dbReference type="Pfam" id="PF13302">
    <property type="entry name" value="Acetyltransf_3"/>
    <property type="match status" value="1"/>
</dbReference>
<feature type="domain" description="N-acetyltransferase" evidence="1">
    <location>
        <begin position="55"/>
        <end position="200"/>
    </location>
</feature>
<sequence length="207" mass="23131">MSFPSLSPSPLITQQQEQPVKASPILTLPKCIITPYTPQDAPAIQHLANNPKIAQNMRNVFPSPYTLADAEAWIAIANSQNPIRDFTIRIPDDDDPTGSSTRFVGAIGLKPFTDIEARTMEIGYWLGEPYWGKSIMTEALRGFTRWAFENNPNLLRLEAGVFEFNEGSARVLARAGFTYEGCRRNAAFKDGKVFGIKLFSFLREELS</sequence>
<dbReference type="PANTHER" id="PTHR43328">
    <property type="entry name" value="ACETYLTRANSFERASE-RELATED"/>
    <property type="match status" value="1"/>
</dbReference>
<dbReference type="InterPro" id="IPR000182">
    <property type="entry name" value="GNAT_dom"/>
</dbReference>
<dbReference type="GO" id="GO:0016747">
    <property type="term" value="F:acyltransferase activity, transferring groups other than amino-acyl groups"/>
    <property type="evidence" value="ECO:0007669"/>
    <property type="project" value="InterPro"/>
</dbReference>
<reference evidence="2" key="1">
    <citation type="journal article" date="2023" name="Mol. Phylogenet. Evol.">
        <title>Genome-scale phylogeny and comparative genomics of the fungal order Sordariales.</title>
        <authorList>
            <person name="Hensen N."/>
            <person name="Bonometti L."/>
            <person name="Westerberg I."/>
            <person name="Brannstrom I.O."/>
            <person name="Guillou S."/>
            <person name="Cros-Aarteil S."/>
            <person name="Calhoun S."/>
            <person name="Haridas S."/>
            <person name="Kuo A."/>
            <person name="Mondo S."/>
            <person name="Pangilinan J."/>
            <person name="Riley R."/>
            <person name="LaButti K."/>
            <person name="Andreopoulos B."/>
            <person name="Lipzen A."/>
            <person name="Chen C."/>
            <person name="Yan M."/>
            <person name="Daum C."/>
            <person name="Ng V."/>
            <person name="Clum A."/>
            <person name="Steindorff A."/>
            <person name="Ohm R.A."/>
            <person name="Martin F."/>
            <person name="Silar P."/>
            <person name="Natvig D.O."/>
            <person name="Lalanne C."/>
            <person name="Gautier V."/>
            <person name="Ament-Velasquez S.L."/>
            <person name="Kruys A."/>
            <person name="Hutchinson M.I."/>
            <person name="Powell A.J."/>
            <person name="Barry K."/>
            <person name="Miller A.N."/>
            <person name="Grigoriev I.V."/>
            <person name="Debuchy R."/>
            <person name="Gladieux P."/>
            <person name="Hiltunen Thoren M."/>
            <person name="Johannesson H."/>
        </authorList>
    </citation>
    <scope>NUCLEOTIDE SEQUENCE</scope>
    <source>
        <strain evidence="2">SMH4131-1</strain>
    </source>
</reference>
<comment type="caution">
    <text evidence="2">The sequence shown here is derived from an EMBL/GenBank/DDBJ whole genome shotgun (WGS) entry which is preliminary data.</text>
</comment>
<dbReference type="PANTHER" id="PTHR43328:SF1">
    <property type="entry name" value="N-ACETYLTRANSFERASE DOMAIN-CONTAINING PROTEIN"/>
    <property type="match status" value="1"/>
</dbReference>
<proteinExistence type="predicted"/>
<reference evidence="2" key="2">
    <citation type="submission" date="2023-06" db="EMBL/GenBank/DDBJ databases">
        <authorList>
            <consortium name="Lawrence Berkeley National Laboratory"/>
            <person name="Haridas S."/>
            <person name="Hensen N."/>
            <person name="Bonometti L."/>
            <person name="Westerberg I."/>
            <person name="Brannstrom I.O."/>
            <person name="Guillou S."/>
            <person name="Cros-Aarteil S."/>
            <person name="Calhoun S."/>
            <person name="Kuo A."/>
            <person name="Mondo S."/>
            <person name="Pangilinan J."/>
            <person name="Riley R."/>
            <person name="Labutti K."/>
            <person name="Andreopoulos B."/>
            <person name="Lipzen A."/>
            <person name="Chen C."/>
            <person name="Yanf M."/>
            <person name="Daum C."/>
            <person name="Ng V."/>
            <person name="Clum A."/>
            <person name="Steindorff A."/>
            <person name="Ohm R."/>
            <person name="Martin F."/>
            <person name="Silar P."/>
            <person name="Natvig D."/>
            <person name="Lalanne C."/>
            <person name="Gautier V."/>
            <person name="Ament-Velasquez S.L."/>
            <person name="Kruys A."/>
            <person name="Hutchinson M.I."/>
            <person name="Powell A.J."/>
            <person name="Barry K."/>
            <person name="Miller A.N."/>
            <person name="Grigoriev I.V."/>
            <person name="Debuchy R."/>
            <person name="Gladieux P."/>
            <person name="Thoren M.H."/>
            <person name="Johannesson H."/>
        </authorList>
    </citation>
    <scope>NUCLEOTIDE SEQUENCE</scope>
    <source>
        <strain evidence="2">SMH4131-1</strain>
    </source>
</reference>
<dbReference type="Proteomes" id="UP001286456">
    <property type="component" value="Unassembled WGS sequence"/>
</dbReference>
<dbReference type="InterPro" id="IPR016181">
    <property type="entry name" value="Acyl_CoA_acyltransferase"/>
</dbReference>
<dbReference type="SUPFAM" id="SSF55729">
    <property type="entry name" value="Acyl-CoA N-acyltransferases (Nat)"/>
    <property type="match status" value="1"/>
</dbReference>
<gene>
    <name evidence="2" type="ORF">B0T19DRAFT_411985</name>
</gene>
<name>A0AAE0J6Q9_9PEZI</name>
<accession>A0AAE0J6Q9</accession>
<evidence type="ECO:0000313" key="2">
    <source>
        <dbReference type="EMBL" id="KAK3337251.1"/>
    </source>
</evidence>
<evidence type="ECO:0000313" key="3">
    <source>
        <dbReference type="Proteomes" id="UP001286456"/>
    </source>
</evidence>
<organism evidence="2 3">
    <name type="scientific">Cercophora scortea</name>
    <dbReference type="NCBI Taxonomy" id="314031"/>
    <lineage>
        <taxon>Eukaryota</taxon>
        <taxon>Fungi</taxon>
        <taxon>Dikarya</taxon>
        <taxon>Ascomycota</taxon>
        <taxon>Pezizomycotina</taxon>
        <taxon>Sordariomycetes</taxon>
        <taxon>Sordariomycetidae</taxon>
        <taxon>Sordariales</taxon>
        <taxon>Lasiosphaeriaceae</taxon>
        <taxon>Cercophora</taxon>
    </lineage>
</organism>